<feature type="compositionally biased region" description="Basic and acidic residues" evidence="3">
    <location>
        <begin position="455"/>
        <end position="513"/>
    </location>
</feature>
<evidence type="ECO:0000259" key="4">
    <source>
        <dbReference type="PROSITE" id="PS50102"/>
    </source>
</evidence>
<feature type="domain" description="RRM" evidence="4">
    <location>
        <begin position="146"/>
        <end position="222"/>
    </location>
</feature>
<feature type="compositionally biased region" description="Low complexity" evidence="3">
    <location>
        <begin position="402"/>
        <end position="418"/>
    </location>
</feature>
<dbReference type="Gene3D" id="3.30.70.330">
    <property type="match status" value="1"/>
</dbReference>
<sequence length="642" mass="70643">MLYYLEEPRLFLPNTKKIYSTSLEYSITLTPNSHDLLKDLKFPSILCLGQRANPFAQCPKRKPQSWLLRRRNSRRCPLGPSWLMRSWDHGPMKWKICQFPVYSRTSGYGGSNNERRTYSSTTGTYGNNSGGYSVREELPLPDKPPYTVHLGNLSFDATIGDVNEFFVGCECINVRIIEDKMEMKPKGFGYAEFGSLEGLKSALTLNGSQFQGRNIRISVADPPKDRGDRPDVRELGDWSRKGPLPDLPGRGGDRRTSDRGYQSSRFGEEGGERRAPREPESDGKVRDFGNWERKGPLSPIAQQERAPREGGRPRTNDGPRAEGFRDRKASPAAWGEGRSQAQGSGSQEGSRPPRREFQERSAVERAPTAADQDNQWRSKMRPDPPAASAAKSPITSREGSEAPASPAIPSAPAGGRPRLNLAKRTVSEAPADSSSSATGDAKASPFGAARPIDTAAKEKEIEEKRQQAIKEKKDADEKARQEREAAKAKETEDNEKKVEALHREGEEAPKEGETIETENADGEIVDDKAVKPKEIVRDARPKPSDTGAWRRASNGPKPPRDDIPRGPRGRGDGHHAPRGPRHNDGGRNYRQNTNGGQNAAAPAQNPVAATETAVMEEDGWSMVSKPKKNNRGGNGGQRAIAS</sequence>
<accession>A0A5N6K1U5</accession>
<feature type="compositionally biased region" description="Basic and acidic residues" evidence="3">
    <location>
        <begin position="558"/>
        <end position="587"/>
    </location>
</feature>
<dbReference type="AlphaFoldDB" id="A0A5N6K1U5"/>
<dbReference type="GO" id="GO:0005730">
    <property type="term" value="C:nucleolus"/>
    <property type="evidence" value="ECO:0007669"/>
    <property type="project" value="TreeGrafter"/>
</dbReference>
<feature type="compositionally biased region" description="Acidic residues" evidence="3">
    <location>
        <begin position="514"/>
        <end position="524"/>
    </location>
</feature>
<dbReference type="Proteomes" id="UP000326757">
    <property type="component" value="Unassembled WGS sequence"/>
</dbReference>
<comment type="caution">
    <text evidence="5">The sequence shown here is derived from an EMBL/GenBank/DDBJ whole genome shotgun (WGS) entry which is preliminary data.</text>
</comment>
<organism evidence="5 6">
    <name type="scientific">Monilinia laxa</name>
    <name type="common">Brown rot fungus</name>
    <name type="synonym">Sclerotinia laxa</name>
    <dbReference type="NCBI Taxonomy" id="61186"/>
    <lineage>
        <taxon>Eukaryota</taxon>
        <taxon>Fungi</taxon>
        <taxon>Dikarya</taxon>
        <taxon>Ascomycota</taxon>
        <taxon>Pezizomycotina</taxon>
        <taxon>Leotiomycetes</taxon>
        <taxon>Helotiales</taxon>
        <taxon>Sclerotiniaceae</taxon>
        <taxon>Monilinia</taxon>
    </lineage>
</organism>
<dbReference type="InterPro" id="IPR012677">
    <property type="entry name" value="Nucleotide-bd_a/b_plait_sf"/>
</dbReference>
<feature type="compositionally biased region" description="Basic and acidic residues" evidence="3">
    <location>
        <begin position="525"/>
        <end position="543"/>
    </location>
</feature>
<dbReference type="OrthoDB" id="48651at2759"/>
<dbReference type="EMBL" id="VIGI01000009">
    <property type="protein sequence ID" value="KAB8296128.1"/>
    <property type="molecule type" value="Genomic_DNA"/>
</dbReference>
<feature type="compositionally biased region" description="Basic and acidic residues" evidence="3">
    <location>
        <begin position="305"/>
        <end position="329"/>
    </location>
</feature>
<proteinExistence type="predicted"/>
<feature type="compositionally biased region" description="Basic and acidic residues" evidence="3">
    <location>
        <begin position="351"/>
        <end position="363"/>
    </location>
</feature>
<evidence type="ECO:0000256" key="1">
    <source>
        <dbReference type="ARBA" id="ARBA00022884"/>
    </source>
</evidence>
<dbReference type="PANTHER" id="PTHR23236">
    <property type="entry name" value="EUKARYOTIC TRANSLATION INITIATION FACTOR 4B/4H"/>
    <property type="match status" value="1"/>
</dbReference>
<feature type="compositionally biased region" description="Low complexity" evidence="3">
    <location>
        <begin position="592"/>
        <end position="610"/>
    </location>
</feature>
<feature type="region of interest" description="Disordered" evidence="3">
    <location>
        <begin position="214"/>
        <end position="642"/>
    </location>
</feature>
<evidence type="ECO:0000256" key="2">
    <source>
        <dbReference type="PROSITE-ProRule" id="PRU00176"/>
    </source>
</evidence>
<gene>
    <name evidence="5" type="ORF">EYC80_008921</name>
</gene>
<feature type="compositionally biased region" description="Low complexity" evidence="3">
    <location>
        <begin position="335"/>
        <end position="350"/>
    </location>
</feature>
<dbReference type="PROSITE" id="PS50102">
    <property type="entry name" value="RRM"/>
    <property type="match status" value="1"/>
</dbReference>
<evidence type="ECO:0000313" key="5">
    <source>
        <dbReference type="EMBL" id="KAB8296128.1"/>
    </source>
</evidence>
<dbReference type="InterPro" id="IPR035979">
    <property type="entry name" value="RBD_domain_sf"/>
</dbReference>
<keyword evidence="6" id="KW-1185">Reference proteome</keyword>
<evidence type="ECO:0000313" key="6">
    <source>
        <dbReference type="Proteomes" id="UP000326757"/>
    </source>
</evidence>
<feature type="compositionally biased region" description="Basic and acidic residues" evidence="3">
    <location>
        <begin position="222"/>
        <end position="240"/>
    </location>
</feature>
<keyword evidence="1 2" id="KW-0694">RNA-binding</keyword>
<feature type="compositionally biased region" description="Basic and acidic residues" evidence="3">
    <location>
        <begin position="266"/>
        <end position="295"/>
    </location>
</feature>
<evidence type="ECO:0000256" key="3">
    <source>
        <dbReference type="SAM" id="MobiDB-lite"/>
    </source>
</evidence>
<dbReference type="SUPFAM" id="SSF54928">
    <property type="entry name" value="RNA-binding domain, RBD"/>
    <property type="match status" value="1"/>
</dbReference>
<name>A0A5N6K1U5_MONLA</name>
<dbReference type="Pfam" id="PF00076">
    <property type="entry name" value="RRM_1"/>
    <property type="match status" value="1"/>
</dbReference>
<reference evidence="5 6" key="1">
    <citation type="submission" date="2019-06" db="EMBL/GenBank/DDBJ databases">
        <title>Genome Sequence of the Brown Rot Fungal Pathogen Monilinia laxa.</title>
        <authorList>
            <person name="De Miccolis Angelini R.M."/>
            <person name="Landi L."/>
            <person name="Abate D."/>
            <person name="Pollastro S."/>
            <person name="Romanazzi G."/>
            <person name="Faretra F."/>
        </authorList>
    </citation>
    <scope>NUCLEOTIDE SEQUENCE [LARGE SCALE GENOMIC DNA]</scope>
    <source>
        <strain evidence="5 6">Mlax316</strain>
    </source>
</reference>
<dbReference type="GO" id="GO:0003723">
    <property type="term" value="F:RNA binding"/>
    <property type="evidence" value="ECO:0007669"/>
    <property type="project" value="UniProtKB-UniRule"/>
</dbReference>
<dbReference type="PANTHER" id="PTHR23236:SF11">
    <property type="entry name" value="EUKARYOTIC TRANSLATION INITIATION FACTOR 4H"/>
    <property type="match status" value="1"/>
</dbReference>
<protein>
    <recommendedName>
        <fullName evidence="4">RRM domain-containing protein</fullName>
    </recommendedName>
</protein>
<dbReference type="InterPro" id="IPR000504">
    <property type="entry name" value="RRM_dom"/>
</dbReference>
<dbReference type="SMART" id="SM00360">
    <property type="entry name" value="RRM"/>
    <property type="match status" value="1"/>
</dbReference>